<dbReference type="PANTHER" id="PTHR11506">
    <property type="entry name" value="LYSOSOME-ASSOCIATED MEMBRANE GLYCOPROTEIN"/>
    <property type="match status" value="1"/>
</dbReference>
<evidence type="ECO:0000256" key="2">
    <source>
        <dbReference type="ARBA" id="ARBA00004241"/>
    </source>
</evidence>
<evidence type="ECO:0000256" key="20">
    <source>
        <dbReference type="SAM" id="MobiDB-lite"/>
    </source>
</evidence>
<dbReference type="PROSITE" id="PS51407">
    <property type="entry name" value="LAMP_3"/>
    <property type="match status" value="1"/>
</dbReference>
<dbReference type="InterPro" id="IPR002000">
    <property type="entry name" value="Lysosome-assoc_membr_glycop"/>
</dbReference>
<dbReference type="Proteomes" id="UP000700334">
    <property type="component" value="Unassembled WGS sequence"/>
</dbReference>
<keyword evidence="9 21" id="KW-1133">Transmembrane helix</keyword>
<dbReference type="GO" id="GO:0031902">
    <property type="term" value="C:late endosome membrane"/>
    <property type="evidence" value="ECO:0007669"/>
    <property type="project" value="TreeGrafter"/>
</dbReference>
<dbReference type="PANTHER" id="PTHR11506:SF30">
    <property type="entry name" value="LYSOSOME-ASSOCIATED MEMBRANE GLYCOPROTEIN 3"/>
    <property type="match status" value="1"/>
</dbReference>
<keyword evidence="8" id="KW-0391">Immunity</keyword>
<evidence type="ECO:0000256" key="21">
    <source>
        <dbReference type="SAM" id="Phobius"/>
    </source>
</evidence>
<dbReference type="GO" id="GO:0005765">
    <property type="term" value="C:lysosomal membrane"/>
    <property type="evidence" value="ECO:0007669"/>
    <property type="project" value="UniProtKB-SubCell"/>
</dbReference>
<evidence type="ECO:0000256" key="12">
    <source>
        <dbReference type="ARBA" id="ARBA00023157"/>
    </source>
</evidence>
<dbReference type="Gene3D" id="2.40.160.110">
    <property type="match status" value="1"/>
</dbReference>
<keyword evidence="13" id="KW-0325">Glycoprotein</keyword>
<dbReference type="GO" id="GO:0009986">
    <property type="term" value="C:cell surface"/>
    <property type="evidence" value="ECO:0007669"/>
    <property type="project" value="UniProtKB-SubCell"/>
</dbReference>
<evidence type="ECO:0000256" key="11">
    <source>
        <dbReference type="ARBA" id="ARBA00023136"/>
    </source>
</evidence>
<evidence type="ECO:0000256" key="18">
    <source>
        <dbReference type="ARBA" id="ARBA00074382"/>
    </source>
</evidence>
<feature type="region of interest" description="Disordered" evidence="20">
    <location>
        <begin position="581"/>
        <end position="624"/>
    </location>
</feature>
<evidence type="ECO:0000313" key="23">
    <source>
        <dbReference type="EMBL" id="KAG8516052.1"/>
    </source>
</evidence>
<evidence type="ECO:0000256" key="8">
    <source>
        <dbReference type="ARBA" id="ARBA00022859"/>
    </source>
</evidence>
<evidence type="ECO:0000256" key="14">
    <source>
        <dbReference type="ARBA" id="ARBA00023228"/>
    </source>
</evidence>
<keyword evidence="12 19" id="KW-1015">Disulfide bond</keyword>
<evidence type="ECO:0000256" key="15">
    <source>
        <dbReference type="ARBA" id="ARBA00023329"/>
    </source>
</evidence>
<dbReference type="Pfam" id="PF01299">
    <property type="entry name" value="Lamp2-like_luminal"/>
    <property type="match status" value="1"/>
</dbReference>
<dbReference type="GO" id="GO:0072594">
    <property type="term" value="P:establishment of protein localization to organelle"/>
    <property type="evidence" value="ECO:0007669"/>
    <property type="project" value="TreeGrafter"/>
</dbReference>
<feature type="domain" description="Lysosome-associated membrane glycoprotein 2-like luminal" evidence="22">
    <location>
        <begin position="313"/>
        <end position="450"/>
    </location>
</feature>
<keyword evidence="11 19" id="KW-0472">Membrane</keyword>
<comment type="caution">
    <text evidence="23">The sequence shown here is derived from an EMBL/GenBank/DDBJ whole genome shotgun (WGS) entry which is preliminary data.</text>
</comment>
<dbReference type="OrthoDB" id="9664428at2759"/>
<dbReference type="FunFam" id="2.40.160.110:FF:000006">
    <property type="entry name" value="Lysosome-associated membrane glycoprotein 3"/>
    <property type="match status" value="1"/>
</dbReference>
<comment type="subunit">
    <text evidence="17">Monomer. Interacts with FURIN.</text>
</comment>
<evidence type="ECO:0000259" key="22">
    <source>
        <dbReference type="Pfam" id="PF01299"/>
    </source>
</evidence>
<evidence type="ECO:0000256" key="13">
    <source>
        <dbReference type="ARBA" id="ARBA00023180"/>
    </source>
</evidence>
<evidence type="ECO:0000256" key="4">
    <source>
        <dbReference type="ARBA" id="ARBA00004358"/>
    </source>
</evidence>
<comment type="similarity">
    <text evidence="19">Belongs to the LAMP family.</text>
</comment>
<dbReference type="PRINTS" id="PR00336">
    <property type="entry name" value="LYSASSOCTDMP"/>
</dbReference>
<comment type="subcellular location">
    <subcellularLocation>
        <location evidence="2">Cell surface</location>
    </subcellularLocation>
    <subcellularLocation>
        <location evidence="4">Cytoplasmic vesicle membrane</location>
        <topology evidence="4">Single-pass type I membrane protein</topology>
    </subcellularLocation>
    <subcellularLocation>
        <location evidence="1">Early endosome membrane</location>
        <topology evidence="1">Single-pass type I membrane protein</topology>
    </subcellularLocation>
    <subcellularLocation>
        <location evidence="3 19">Lysosome membrane</location>
        <topology evidence="3 19">Single-pass type I membrane protein</topology>
    </subcellularLocation>
</comment>
<keyword evidence="10" id="KW-1064">Adaptive immunity</keyword>
<evidence type="ECO:0000256" key="10">
    <source>
        <dbReference type="ARBA" id="ARBA00023130"/>
    </source>
</evidence>
<evidence type="ECO:0000256" key="9">
    <source>
        <dbReference type="ARBA" id="ARBA00022989"/>
    </source>
</evidence>
<keyword evidence="7" id="KW-0967">Endosome</keyword>
<feature type="disulfide bond" evidence="19">
    <location>
        <begin position="423"/>
        <end position="460"/>
    </location>
</feature>
<dbReference type="GO" id="GO:0005886">
    <property type="term" value="C:plasma membrane"/>
    <property type="evidence" value="ECO:0007669"/>
    <property type="project" value="TreeGrafter"/>
</dbReference>
<evidence type="ECO:0000256" key="16">
    <source>
        <dbReference type="ARBA" id="ARBA00060358"/>
    </source>
</evidence>
<evidence type="ECO:0000256" key="17">
    <source>
        <dbReference type="ARBA" id="ARBA00063533"/>
    </source>
</evidence>
<feature type="non-terminal residue" evidence="23">
    <location>
        <position position="624"/>
    </location>
</feature>
<accession>A0A8J6DNH3</accession>
<dbReference type="GO" id="GO:0031901">
    <property type="term" value="C:early endosome membrane"/>
    <property type="evidence" value="ECO:0007669"/>
    <property type="project" value="UniProtKB-SubCell"/>
</dbReference>
<dbReference type="EMBL" id="JAGFMF010011690">
    <property type="protein sequence ID" value="KAG8516052.1"/>
    <property type="molecule type" value="Genomic_DNA"/>
</dbReference>
<proteinExistence type="inferred from homology"/>
<keyword evidence="15" id="KW-0968">Cytoplasmic vesicle</keyword>
<name>A0A8J6DNH3_GALPY</name>
<organism evidence="23 24">
    <name type="scientific">Galemys pyrenaicus</name>
    <name type="common">Iberian desman</name>
    <name type="synonym">Pyrenean desman</name>
    <dbReference type="NCBI Taxonomy" id="202257"/>
    <lineage>
        <taxon>Eukaryota</taxon>
        <taxon>Metazoa</taxon>
        <taxon>Chordata</taxon>
        <taxon>Craniata</taxon>
        <taxon>Vertebrata</taxon>
        <taxon>Euteleostomi</taxon>
        <taxon>Mammalia</taxon>
        <taxon>Eutheria</taxon>
        <taxon>Laurasiatheria</taxon>
        <taxon>Eulipotyphla</taxon>
        <taxon>Talpidae</taxon>
        <taxon>Galemys</taxon>
    </lineage>
</organism>
<feature type="compositionally biased region" description="Low complexity" evidence="20">
    <location>
        <begin position="17"/>
        <end position="29"/>
    </location>
</feature>
<evidence type="ECO:0000256" key="5">
    <source>
        <dbReference type="ARBA" id="ARBA00022692"/>
    </source>
</evidence>
<keyword evidence="6" id="KW-0732">Signal</keyword>
<feature type="compositionally biased region" description="Polar residues" evidence="20">
    <location>
        <begin position="229"/>
        <end position="298"/>
    </location>
</feature>
<keyword evidence="14 19" id="KW-0458">Lysosome</keyword>
<keyword evidence="24" id="KW-1185">Reference proteome</keyword>
<evidence type="ECO:0000256" key="1">
    <source>
        <dbReference type="ARBA" id="ARBA00004158"/>
    </source>
</evidence>
<reference evidence="23" key="1">
    <citation type="journal article" date="2021" name="Evol. Appl.">
        <title>The genome of the Pyrenean desman and the effects of bottlenecks and inbreeding on the genomic landscape of an endangered species.</title>
        <authorList>
            <person name="Escoda L."/>
            <person name="Castresana J."/>
        </authorList>
    </citation>
    <scope>NUCLEOTIDE SEQUENCE</scope>
    <source>
        <strain evidence="23">IBE-C5619</strain>
    </source>
</reference>
<feature type="transmembrane region" description="Helical" evidence="21">
    <location>
        <begin position="466"/>
        <end position="488"/>
    </location>
</feature>
<feature type="compositionally biased region" description="Basic and acidic residues" evidence="20">
    <location>
        <begin position="586"/>
        <end position="595"/>
    </location>
</feature>
<comment type="caution">
    <text evidence="19">Lacks conserved residue(s) required for the propagation of feature annotation.</text>
</comment>
<feature type="compositionally biased region" description="Polar residues" evidence="20">
    <location>
        <begin position="610"/>
        <end position="624"/>
    </location>
</feature>
<evidence type="ECO:0000256" key="3">
    <source>
        <dbReference type="ARBA" id="ARBA00004352"/>
    </source>
</evidence>
<comment type="function">
    <text evidence="16">Lysosomal membrane glycoprotein which plays a role in the unfolded protein response (UPR) that contributes to protein degradation and cell survival during proteasomal dysfunction. Plays a role in the process of fusion of the lysosome with the autophagosome, thereby modulating the autophagic process. Promotes hepatocellular lipogenesis through activation of the PI3K/Akt pathway. May also play a role in dendritic cell function and in adaptive immunity.</text>
</comment>
<protein>
    <recommendedName>
        <fullName evidence="18">Lysosome-associated membrane glycoprotein 3</fullName>
    </recommendedName>
</protein>
<feature type="region of interest" description="Disordered" evidence="20">
    <location>
        <begin position="229"/>
        <end position="310"/>
    </location>
</feature>
<evidence type="ECO:0000256" key="7">
    <source>
        <dbReference type="ARBA" id="ARBA00022753"/>
    </source>
</evidence>
<evidence type="ECO:0000256" key="6">
    <source>
        <dbReference type="ARBA" id="ARBA00022729"/>
    </source>
</evidence>
<evidence type="ECO:0000256" key="19">
    <source>
        <dbReference type="PROSITE-ProRule" id="PRU00740"/>
    </source>
</evidence>
<feature type="region of interest" description="Disordered" evidence="20">
    <location>
        <begin position="9"/>
        <end position="29"/>
    </location>
</feature>
<dbReference type="GO" id="GO:0002250">
    <property type="term" value="P:adaptive immune response"/>
    <property type="evidence" value="ECO:0007669"/>
    <property type="project" value="UniProtKB-KW"/>
</dbReference>
<dbReference type="AlphaFoldDB" id="A0A8J6DNH3"/>
<sequence length="624" mass="66911">ILQCGSSIRANVTDHLPPTTAATAQAPTKPSVLQTANQVPHKTLAARSMDNPITSQRAATTFNSENTRKTQATTFPVTTKRAPSTSPIMHTLITTLATTNTSHMTVPVTEATAGPNTSHMTVPVTEATAGPNSSHVTVPVTEATIGPNSSHVTVPVTEATIGPNTSHMTVPVTEATISPNTSHTTSHTAAPVTEATIGHVTSHTAVSVTDATTINSSTTSSLWLPTVTTTDHTARTSPSNISHTTEETTQPSNQTTYPAMLSTSSHNSTASQEPTQSTHTLRPTTAVHNATQTTSVTTKAPRPTLSPQPSAAKTGIYQVFNGSSLCIKAEMGIELIVQDTESRYFNIDPNATHASGNCGSRKSDLLLNFPGGFVNFTFTKDGNSYYISEVGAYLTVSNPEKTYKGMKSAVMMFETVVGHSFKCVSEQSIQLSGQLQLKTVDVQLQAFDFEGLSFGNVDECSSDYTIVLPVIGAIVLGLCAVGLIVYGIRLRPACQDFSSSFYYYKKELKFFLVESSWLPVSAPPEFLRLGSFFCSFLAAATCSLVAGTQRCHCSLRSIPGWKTRPENMNLFDLLPMTPPPSLPSRFNDKDHEEGSSPKSRTTRKHPCAPTNKQRSETQLLKKTT</sequence>
<keyword evidence="5 19" id="KW-0812">Transmembrane</keyword>
<dbReference type="InterPro" id="IPR048528">
    <property type="entry name" value="Lamp2-like_luminal"/>
</dbReference>
<gene>
    <name evidence="23" type="ORF">J0S82_000674</name>
</gene>
<evidence type="ECO:0000313" key="24">
    <source>
        <dbReference type="Proteomes" id="UP000700334"/>
    </source>
</evidence>